<organism evidence="2 3">
    <name type="scientific">Cognatiyoonia sediminum</name>
    <dbReference type="NCBI Taxonomy" id="1508389"/>
    <lineage>
        <taxon>Bacteria</taxon>
        <taxon>Pseudomonadati</taxon>
        <taxon>Pseudomonadota</taxon>
        <taxon>Alphaproteobacteria</taxon>
        <taxon>Rhodobacterales</taxon>
        <taxon>Paracoccaceae</taxon>
        <taxon>Cognatiyoonia</taxon>
    </lineage>
</organism>
<reference evidence="2 3" key="1">
    <citation type="submission" date="2016-11" db="EMBL/GenBank/DDBJ databases">
        <authorList>
            <person name="Jaros S."/>
            <person name="Januszkiewicz K."/>
            <person name="Wedrychowicz H."/>
        </authorList>
    </citation>
    <scope>NUCLEOTIDE SEQUENCE [LARGE SCALE GENOMIC DNA]</scope>
    <source>
        <strain evidence="2 3">DSM 28715</strain>
    </source>
</reference>
<dbReference type="SMART" id="SM00287">
    <property type="entry name" value="SH3b"/>
    <property type="match status" value="1"/>
</dbReference>
<gene>
    <name evidence="2" type="ORF">SAMN05444003_2452</name>
</gene>
<sequence>MALSAFVFATNSLAQDIRTTPLTFEEIGQYKVINDKIVGSEMLDLEVDVDESQVISVDLSSSNTGTYFNVSAIDSEEALFVGASEGPVADVTAPKTGRYVVRTYLVRSAARRGEETSFSIGIGINQPEFADSLAGGPDFWQVSGVGEGVTLNLRNGPSTRYSIIGKLRDGDSLENQGCRLTGSDRWCSVRVNSFGSTGWVAGQFLIESSKPMTPASLGNSPTGNGRPFDATSTVSCSTRPEKAQSECVAGVVRSGLGNAGVWIALEDGDELQILFENGVPVATSPGSEFEFDEIADVYVVNIGPARFEIPKAFIFGG</sequence>
<dbReference type="PROSITE" id="PS51781">
    <property type="entry name" value="SH3B"/>
    <property type="match status" value="1"/>
</dbReference>
<proteinExistence type="predicted"/>
<dbReference type="Gene3D" id="2.30.30.40">
    <property type="entry name" value="SH3 Domains"/>
    <property type="match status" value="1"/>
</dbReference>
<evidence type="ECO:0000259" key="1">
    <source>
        <dbReference type="PROSITE" id="PS51781"/>
    </source>
</evidence>
<dbReference type="Pfam" id="PF08239">
    <property type="entry name" value="SH3_3"/>
    <property type="match status" value="1"/>
</dbReference>
<feature type="domain" description="SH3b" evidence="1">
    <location>
        <begin position="141"/>
        <end position="209"/>
    </location>
</feature>
<dbReference type="Proteomes" id="UP000184074">
    <property type="component" value="Unassembled WGS sequence"/>
</dbReference>
<protein>
    <submittedName>
        <fullName evidence="2">SH3 domain-containing protein</fullName>
    </submittedName>
</protein>
<dbReference type="EMBL" id="FQXB01000003">
    <property type="protein sequence ID" value="SHH20202.1"/>
    <property type="molecule type" value="Genomic_DNA"/>
</dbReference>
<accession>A0A1M5R1G8</accession>
<keyword evidence="3" id="KW-1185">Reference proteome</keyword>
<evidence type="ECO:0000313" key="3">
    <source>
        <dbReference type="Proteomes" id="UP000184074"/>
    </source>
</evidence>
<dbReference type="AlphaFoldDB" id="A0A1M5R1G8"/>
<dbReference type="Gene3D" id="2.60.120.380">
    <property type="match status" value="1"/>
</dbReference>
<evidence type="ECO:0000313" key="2">
    <source>
        <dbReference type="EMBL" id="SHH20202.1"/>
    </source>
</evidence>
<dbReference type="InterPro" id="IPR003646">
    <property type="entry name" value="SH3-like_bac-type"/>
</dbReference>
<name>A0A1M5R1G8_9RHOB</name>